<proteinExistence type="predicted"/>
<feature type="compositionally biased region" description="Pro residues" evidence="1">
    <location>
        <begin position="33"/>
        <end position="45"/>
    </location>
</feature>
<feature type="compositionally biased region" description="Acidic residues" evidence="1">
    <location>
        <begin position="132"/>
        <end position="147"/>
    </location>
</feature>
<dbReference type="AlphaFoldDB" id="A0A1I7GXS2"/>
<organism evidence="3 4">
    <name type="scientific">Halomonas korlensis</name>
    <dbReference type="NCBI Taxonomy" id="463301"/>
    <lineage>
        <taxon>Bacteria</taxon>
        <taxon>Pseudomonadati</taxon>
        <taxon>Pseudomonadota</taxon>
        <taxon>Gammaproteobacteria</taxon>
        <taxon>Oceanospirillales</taxon>
        <taxon>Halomonadaceae</taxon>
        <taxon>Halomonas</taxon>
    </lineage>
</organism>
<dbReference type="EMBL" id="FPBP01000003">
    <property type="protein sequence ID" value="SFU53247.1"/>
    <property type="molecule type" value="Genomic_DNA"/>
</dbReference>
<sequence length="147" mass="15174">MYPPLRPALCALLLSTLLLASANAAETAAPAPEMTPRPPGETPEPPDIDTGQPGRTSLITGSDMEVEEETTSGGQSRGDAILQTDGSQPDAGAAYETTSPERESPPLPDDPLGAETTGRPENGMSQGSTSQEAEEDAPDQAADDNEQ</sequence>
<evidence type="ECO:0000313" key="4">
    <source>
        <dbReference type="Proteomes" id="UP000198693"/>
    </source>
</evidence>
<feature type="signal peptide" evidence="2">
    <location>
        <begin position="1"/>
        <end position="24"/>
    </location>
</feature>
<accession>A0A1I7GXS2</accession>
<protein>
    <submittedName>
        <fullName evidence="3">Uncharacterized protein</fullName>
    </submittedName>
</protein>
<dbReference type="Proteomes" id="UP000198693">
    <property type="component" value="Unassembled WGS sequence"/>
</dbReference>
<name>A0A1I7GXS2_9GAMM</name>
<keyword evidence="2" id="KW-0732">Signal</keyword>
<keyword evidence="4" id="KW-1185">Reference proteome</keyword>
<evidence type="ECO:0000256" key="2">
    <source>
        <dbReference type="SAM" id="SignalP"/>
    </source>
</evidence>
<dbReference type="OrthoDB" id="6173046at2"/>
<dbReference type="RefSeq" id="WP_089794044.1">
    <property type="nucleotide sequence ID" value="NZ_FPBP01000003.1"/>
</dbReference>
<feature type="chain" id="PRO_5011665492" evidence="2">
    <location>
        <begin position="25"/>
        <end position="147"/>
    </location>
</feature>
<dbReference type="STRING" id="463301.SAMN04487955_103326"/>
<evidence type="ECO:0000313" key="3">
    <source>
        <dbReference type="EMBL" id="SFU53247.1"/>
    </source>
</evidence>
<gene>
    <name evidence="3" type="ORF">SAMN04487955_103326</name>
</gene>
<evidence type="ECO:0000256" key="1">
    <source>
        <dbReference type="SAM" id="MobiDB-lite"/>
    </source>
</evidence>
<feature type="region of interest" description="Disordered" evidence="1">
    <location>
        <begin position="26"/>
        <end position="147"/>
    </location>
</feature>
<reference evidence="4" key="1">
    <citation type="submission" date="2016-10" db="EMBL/GenBank/DDBJ databases">
        <authorList>
            <person name="Varghese N."/>
            <person name="Submissions S."/>
        </authorList>
    </citation>
    <scope>NUCLEOTIDE SEQUENCE [LARGE SCALE GENOMIC DNA]</scope>
    <source>
        <strain evidence="4">CGMCC 1.6981</strain>
    </source>
</reference>